<dbReference type="PANTHER" id="PTHR30097">
    <property type="entry name" value="CATION EFFLUX SYSTEM PROTEIN CUSB"/>
    <property type="match status" value="1"/>
</dbReference>
<dbReference type="AlphaFoldDB" id="A0A1H6VVG8"/>
<dbReference type="InterPro" id="IPR051909">
    <property type="entry name" value="MFP_Cation_Efflux"/>
</dbReference>
<dbReference type="Gene3D" id="2.40.50.100">
    <property type="match status" value="1"/>
</dbReference>
<dbReference type="GO" id="GO:0016020">
    <property type="term" value="C:membrane"/>
    <property type="evidence" value="ECO:0007669"/>
    <property type="project" value="InterPro"/>
</dbReference>
<dbReference type="OrthoDB" id="9814657at2"/>
<keyword evidence="2" id="KW-0813">Transport</keyword>
<evidence type="ECO:0000313" key="5">
    <source>
        <dbReference type="Proteomes" id="UP000199702"/>
    </source>
</evidence>
<dbReference type="GO" id="GO:0030313">
    <property type="term" value="C:cell envelope"/>
    <property type="evidence" value="ECO:0007669"/>
    <property type="project" value="TreeGrafter"/>
</dbReference>
<dbReference type="GO" id="GO:0060003">
    <property type="term" value="P:copper ion export"/>
    <property type="evidence" value="ECO:0007669"/>
    <property type="project" value="TreeGrafter"/>
</dbReference>
<organism evidence="4 5">
    <name type="scientific">Flavobacterium terrigena</name>
    <dbReference type="NCBI Taxonomy" id="402734"/>
    <lineage>
        <taxon>Bacteria</taxon>
        <taxon>Pseudomonadati</taxon>
        <taxon>Bacteroidota</taxon>
        <taxon>Flavobacteriia</taxon>
        <taxon>Flavobacteriales</taxon>
        <taxon>Flavobacteriaceae</taxon>
        <taxon>Flavobacterium</taxon>
    </lineage>
</organism>
<proteinExistence type="inferred from homology"/>
<evidence type="ECO:0000256" key="2">
    <source>
        <dbReference type="ARBA" id="ARBA00022448"/>
    </source>
</evidence>
<reference evidence="5" key="1">
    <citation type="submission" date="2016-10" db="EMBL/GenBank/DDBJ databases">
        <authorList>
            <person name="Varghese N."/>
            <person name="Submissions S."/>
        </authorList>
    </citation>
    <scope>NUCLEOTIDE SEQUENCE [LARGE SCALE GENOMIC DNA]</scope>
    <source>
        <strain evidence="5">DSM 17934</strain>
    </source>
</reference>
<dbReference type="Gene3D" id="2.40.420.20">
    <property type="match status" value="1"/>
</dbReference>
<dbReference type="Gene3D" id="2.40.30.170">
    <property type="match status" value="1"/>
</dbReference>
<dbReference type="SUPFAM" id="SSF111369">
    <property type="entry name" value="HlyD-like secretion proteins"/>
    <property type="match status" value="1"/>
</dbReference>
<dbReference type="STRING" id="402734.SAMN05660918_2322"/>
<sequence>MKNIYLVLILALTIACQSKKEEIVTETAVKENVVELTKNQLDNSKIKIGSLTNTSLSSTIKVNGKITLAPNAMASVSMPLGGYIKNIKVMPGMVIGKGQILAVIEDQSYVQIQQDYLTTKQQLAYASKDFARQKELNSSQAVSEKNYQLAESEYAKQRITLKSLEEKLKLIHINPASLTSNTISKSVNIYAPISGMVTKIDVNIGKYVNATDMLFQIMDNQSMYAKINVFEKDAANLAIGQKIKVYTNTQPDVFYETKIEFVNKSYSDENAIEVYAKISNTTKKLIPGNYINAIIQFDNNNAYIVNNDAIVDFEDKKFVFVQDANKNSFSMQEVQIGIVTDKVSEIRNYEAFQNKKIVISDAYTLLMVLKNKEE</sequence>
<dbReference type="EMBL" id="FNYA01000006">
    <property type="protein sequence ID" value="SEJ08613.1"/>
    <property type="molecule type" value="Genomic_DNA"/>
</dbReference>
<evidence type="ECO:0000256" key="1">
    <source>
        <dbReference type="ARBA" id="ARBA00009477"/>
    </source>
</evidence>
<dbReference type="Proteomes" id="UP000199702">
    <property type="component" value="Unassembled WGS sequence"/>
</dbReference>
<gene>
    <name evidence="4" type="ORF">SAMN05660918_2322</name>
</gene>
<dbReference type="Pfam" id="PF25973">
    <property type="entry name" value="BSH_CzcB"/>
    <property type="match status" value="1"/>
</dbReference>
<evidence type="ECO:0000313" key="4">
    <source>
        <dbReference type="EMBL" id="SEJ08613.1"/>
    </source>
</evidence>
<evidence type="ECO:0000259" key="3">
    <source>
        <dbReference type="Pfam" id="PF25973"/>
    </source>
</evidence>
<accession>A0A1H6VVG8</accession>
<comment type="similarity">
    <text evidence="1">Belongs to the membrane fusion protein (MFP) (TC 8.A.1) family.</text>
</comment>
<keyword evidence="5" id="KW-1185">Reference proteome</keyword>
<dbReference type="RefSeq" id="WP_091313513.1">
    <property type="nucleotide sequence ID" value="NZ_CBCSJU010000001.1"/>
</dbReference>
<dbReference type="PROSITE" id="PS51257">
    <property type="entry name" value="PROKAR_LIPOPROTEIN"/>
    <property type="match status" value="1"/>
</dbReference>
<dbReference type="GO" id="GO:0022857">
    <property type="term" value="F:transmembrane transporter activity"/>
    <property type="evidence" value="ECO:0007669"/>
    <property type="project" value="InterPro"/>
</dbReference>
<dbReference type="PANTHER" id="PTHR30097:SF4">
    <property type="entry name" value="SLR6042 PROTEIN"/>
    <property type="match status" value="1"/>
</dbReference>
<dbReference type="GO" id="GO:0015679">
    <property type="term" value="P:plasma membrane copper ion transport"/>
    <property type="evidence" value="ECO:0007669"/>
    <property type="project" value="TreeGrafter"/>
</dbReference>
<dbReference type="InterPro" id="IPR006143">
    <property type="entry name" value="RND_pump_MFP"/>
</dbReference>
<dbReference type="NCBIfam" id="TIGR01730">
    <property type="entry name" value="RND_mfp"/>
    <property type="match status" value="1"/>
</dbReference>
<feature type="domain" description="CzcB-like barrel-sandwich hybrid" evidence="3">
    <location>
        <begin position="73"/>
        <end position="219"/>
    </location>
</feature>
<dbReference type="Gene3D" id="1.10.287.470">
    <property type="entry name" value="Helix hairpin bin"/>
    <property type="match status" value="1"/>
</dbReference>
<protein>
    <submittedName>
        <fullName evidence="4">Membrane fusion protein, cobalt-zinc-cadmium efflux system</fullName>
    </submittedName>
</protein>
<dbReference type="InterPro" id="IPR058647">
    <property type="entry name" value="BSH_CzcB-like"/>
</dbReference>
<name>A0A1H6VVG8_9FLAO</name>